<protein>
    <submittedName>
        <fullName evidence="1">P13</fullName>
    </submittedName>
</protein>
<sequence>MGALSSVYESEQHVVYDSRYRYPSGESGYHYNACYDNCGSGGPYGCSMDSLVNYYNRSDIQQLLVRRERILSENLFERDKLYEAEVRKRDDCYAKHKRRSRKRFSLYSLLYR</sequence>
<reference evidence="1" key="1">
    <citation type="submission" date="2020-08" db="EMBL/GenBank/DDBJ databases">
        <title>High throughput sequencing combined with conventional Sanger sequencing revealed high molecular diversity in AcV-1 population from kiwifruit grown in China.</title>
        <authorList>
            <person name="Hong N."/>
            <person name="Wen S."/>
        </authorList>
    </citation>
    <scope>NUCLEOTIDE SEQUENCE</scope>
    <source>
        <strain evidence="1">JS27</strain>
    </source>
</reference>
<name>A0A7L9CBS9_9CLOS</name>
<dbReference type="EMBL" id="MT936297">
    <property type="protein sequence ID" value="QOJ38388.1"/>
    <property type="molecule type" value="Genomic_RNA"/>
</dbReference>
<accession>A0A7L9CBS9</accession>
<proteinExistence type="predicted"/>
<organism evidence="1">
    <name type="scientific">Olivavirus actinidiae</name>
    <dbReference type="NCBI Taxonomy" id="2024724"/>
    <lineage>
        <taxon>Viruses</taxon>
        <taxon>Riboviria</taxon>
        <taxon>Orthornavirae</taxon>
        <taxon>Kitrinoviricota</taxon>
        <taxon>Alsuviricetes</taxon>
        <taxon>Martellivirales</taxon>
        <taxon>Closteroviridae</taxon>
        <taxon>Olivavirus</taxon>
    </lineage>
</organism>
<evidence type="ECO:0000313" key="1">
    <source>
        <dbReference type="EMBL" id="QOJ38388.1"/>
    </source>
</evidence>